<evidence type="ECO:0000313" key="3">
    <source>
        <dbReference type="Proteomes" id="UP000738325"/>
    </source>
</evidence>
<feature type="region of interest" description="Disordered" evidence="1">
    <location>
        <begin position="259"/>
        <end position="309"/>
    </location>
</feature>
<dbReference type="EMBL" id="JAAAIP010000042">
    <property type="protein sequence ID" value="KAG0328092.1"/>
    <property type="molecule type" value="Genomic_DNA"/>
</dbReference>
<dbReference type="Proteomes" id="UP000738325">
    <property type="component" value="Unassembled WGS sequence"/>
</dbReference>
<comment type="caution">
    <text evidence="2">The sequence shown here is derived from an EMBL/GenBank/DDBJ whole genome shotgun (WGS) entry which is preliminary data.</text>
</comment>
<evidence type="ECO:0000313" key="2">
    <source>
        <dbReference type="EMBL" id="KAG0328092.1"/>
    </source>
</evidence>
<feature type="compositionally biased region" description="Polar residues" evidence="1">
    <location>
        <begin position="280"/>
        <end position="291"/>
    </location>
</feature>
<organism evidence="2 3">
    <name type="scientific">Dissophora globulifera</name>
    <dbReference type="NCBI Taxonomy" id="979702"/>
    <lineage>
        <taxon>Eukaryota</taxon>
        <taxon>Fungi</taxon>
        <taxon>Fungi incertae sedis</taxon>
        <taxon>Mucoromycota</taxon>
        <taxon>Mortierellomycotina</taxon>
        <taxon>Mortierellomycetes</taxon>
        <taxon>Mortierellales</taxon>
        <taxon>Mortierellaceae</taxon>
        <taxon>Dissophora</taxon>
    </lineage>
</organism>
<accession>A0A9P6RSA5</accession>
<keyword evidence="3" id="KW-1185">Reference proteome</keyword>
<feature type="compositionally biased region" description="Polar residues" evidence="1">
    <location>
        <begin position="26"/>
        <end position="44"/>
    </location>
</feature>
<protein>
    <submittedName>
        <fullName evidence="2">Uncharacterized protein</fullName>
    </submittedName>
</protein>
<feature type="region of interest" description="Disordered" evidence="1">
    <location>
        <begin position="173"/>
        <end position="235"/>
    </location>
</feature>
<proteinExistence type="predicted"/>
<dbReference type="AlphaFoldDB" id="A0A9P6RSA5"/>
<feature type="region of interest" description="Disordered" evidence="1">
    <location>
        <begin position="1"/>
        <end position="64"/>
    </location>
</feature>
<reference evidence="2" key="1">
    <citation type="journal article" date="2020" name="Fungal Divers.">
        <title>Resolving the Mortierellaceae phylogeny through synthesis of multi-gene phylogenetics and phylogenomics.</title>
        <authorList>
            <person name="Vandepol N."/>
            <person name="Liber J."/>
            <person name="Desiro A."/>
            <person name="Na H."/>
            <person name="Kennedy M."/>
            <person name="Barry K."/>
            <person name="Grigoriev I.V."/>
            <person name="Miller A.N."/>
            <person name="O'Donnell K."/>
            <person name="Stajich J.E."/>
            <person name="Bonito G."/>
        </authorList>
    </citation>
    <scope>NUCLEOTIDE SEQUENCE</scope>
    <source>
        <strain evidence="2">REB-010B</strain>
    </source>
</reference>
<feature type="compositionally biased region" description="Basic and acidic residues" evidence="1">
    <location>
        <begin position="1"/>
        <end position="11"/>
    </location>
</feature>
<gene>
    <name evidence="2" type="ORF">BGZ99_006265</name>
</gene>
<feature type="compositionally biased region" description="Low complexity" evidence="1">
    <location>
        <begin position="92"/>
        <end position="101"/>
    </location>
</feature>
<sequence length="309" mass="33163">MTADNTDHTADSTDSAVAVPGAIVSPKSSTHQSPTSLKASSTFAKTDLEPVDSNSMEPLDTPAATLPTQDCSWYVAPPAPLHPKVSTRRESAAATAVSMTPAAPSGMTDVSLDSDSMAALPTADPLTMASASTLFAGATKNYSTSPITVLPSNATTEIDFVLESPLAIEMQRFSNDPSGESGSIDLSSGIQMSRASRQQHHVVTEDQIKPSQEQGSQKEGSGFFTGFLTIPPSLAGRPKVFEESEEFWRREFERGPVAKLWRKTDLESQSQPQDQDPEQYSNAGWFSNWWKSTPPDRSSESRTEGGMAQ</sequence>
<name>A0A9P6RSA5_9FUNG</name>
<feature type="compositionally biased region" description="Polar residues" evidence="1">
    <location>
        <begin position="209"/>
        <end position="219"/>
    </location>
</feature>
<dbReference type="OrthoDB" id="2448190at2759"/>
<feature type="region of interest" description="Disordered" evidence="1">
    <location>
        <begin position="81"/>
        <end position="101"/>
    </location>
</feature>
<evidence type="ECO:0000256" key="1">
    <source>
        <dbReference type="SAM" id="MobiDB-lite"/>
    </source>
</evidence>
<feature type="compositionally biased region" description="Polar residues" evidence="1">
    <location>
        <begin position="173"/>
        <end position="196"/>
    </location>
</feature>